<gene>
    <name evidence="2" type="ORF">MELIAE_LOCUS9461</name>
</gene>
<evidence type="ECO:0000313" key="2">
    <source>
        <dbReference type="EMBL" id="CAH0559359.1"/>
    </source>
</evidence>
<protein>
    <recommendedName>
        <fullName evidence="4">Transposase domain-containing protein</fullName>
    </recommendedName>
</protein>
<feature type="region of interest" description="Disordered" evidence="1">
    <location>
        <begin position="49"/>
        <end position="71"/>
    </location>
</feature>
<accession>A0A9P0FJB3</accession>
<organism evidence="2 3">
    <name type="scientific">Brassicogethes aeneus</name>
    <name type="common">Rape pollen beetle</name>
    <name type="synonym">Meligethes aeneus</name>
    <dbReference type="NCBI Taxonomy" id="1431903"/>
    <lineage>
        <taxon>Eukaryota</taxon>
        <taxon>Metazoa</taxon>
        <taxon>Ecdysozoa</taxon>
        <taxon>Arthropoda</taxon>
        <taxon>Hexapoda</taxon>
        <taxon>Insecta</taxon>
        <taxon>Pterygota</taxon>
        <taxon>Neoptera</taxon>
        <taxon>Endopterygota</taxon>
        <taxon>Coleoptera</taxon>
        <taxon>Polyphaga</taxon>
        <taxon>Cucujiformia</taxon>
        <taxon>Nitidulidae</taxon>
        <taxon>Meligethinae</taxon>
        <taxon>Brassicogethes</taxon>
    </lineage>
</organism>
<evidence type="ECO:0008006" key="4">
    <source>
        <dbReference type="Google" id="ProtNLM"/>
    </source>
</evidence>
<reference evidence="2" key="1">
    <citation type="submission" date="2021-12" db="EMBL/GenBank/DDBJ databases">
        <authorList>
            <person name="King R."/>
        </authorList>
    </citation>
    <scope>NUCLEOTIDE SEQUENCE</scope>
</reference>
<evidence type="ECO:0000256" key="1">
    <source>
        <dbReference type="SAM" id="MobiDB-lite"/>
    </source>
</evidence>
<dbReference type="PANTHER" id="PTHR33053:SF24">
    <property type="entry name" value="TRANSPOSASE DOMAIN-CONTAINING PROTEIN"/>
    <property type="match status" value="1"/>
</dbReference>
<dbReference type="AlphaFoldDB" id="A0A9P0FJB3"/>
<feature type="compositionally biased region" description="Polar residues" evidence="1">
    <location>
        <begin position="59"/>
        <end position="71"/>
    </location>
</feature>
<dbReference type="OrthoDB" id="6576929at2759"/>
<evidence type="ECO:0000313" key="3">
    <source>
        <dbReference type="Proteomes" id="UP001154078"/>
    </source>
</evidence>
<name>A0A9P0FJB3_BRAAE</name>
<dbReference type="EMBL" id="OV121137">
    <property type="protein sequence ID" value="CAH0559359.1"/>
    <property type="molecule type" value="Genomic_DNA"/>
</dbReference>
<keyword evidence="3" id="KW-1185">Reference proteome</keyword>
<proteinExistence type="predicted"/>
<sequence length="1049" mass="121885">MGRTKKISITKRHLRRLVKRERELTTLKQTGINKTFPLSQHVVSDNSVDRGLDEISDPQEANSSTETVENPGFTTQYPVYQYLEFSGLYNTCNTDEEYVKSLRNWFLKFRHLMSESSMNDLLKILKSKCELLPSDSRTFLKTPHTFQFPIRDVSPGKYCHFGLQYMLQKQLNRQDTINLWHSGEKCVILRISVNIDGLPLSKSSTSQFWPILVAIDSTNKNFSKPFAVGMYHGYKKPVHISEYLESFVMELKRLETDGFTLKEVTVKVKISKLICDAPAKSFILSIKGHTGYFSCTKCIQEGDYVNGRMTFPETTSQLRTDEDFKNKLCEDFHKGVSPMEQLTIGLVSQVPLDYMHLVCLGVMKRLMSFWVRGNRAVRLSEEKLNKIAGTLCHIKAYVPKEFSRLPRDLREMEHFKATEFRLFLLYTGPIILQDTISKTFYMHFMSLHVAIRILCSEHLHISYNNYAFQLLKYFVEKFSSIYGSEYITHNIHGLIHLPQDCIYHGPLDNFSAFKFENYLYTIKRILKTSKHPLQQMGNRIKEQESFFAPSSQEEYPKLRYEIEVSLKGYQEHTFYKRLEFEMFQLSTCQRDNCVLLNDGNIIFVNYICVKNASQDMFLIGTKSLEHNPIYDNPCSSSLFGMVKVIRTSTQNEKYKIKEIKQKCFSFPVMDGTGEEWAVVNFVEDEKVSVVPSSWLNYTEDAVSCYWPPKNAGKHIKNHTKPEITWEKWKISILKQTNSYVEAREFVKLVSEAEDVTNTDIHGNQSFGRGQRKRKLPVHFNNNWDEQEDVEENDYAESFAMTPPPYLSCDVQTASKTTIPAEVPTRLLARSSINKTTTIVRTVSSELDTVITSVAEHNNIGNMTERECRSDNVFSVPRNFEDSPIIKHISNQLGVIKELVQRLVDAENRREAGNGNMNNSITNFELVPKKQFLKYRKLVLFDEDIKNNQEAERQNETALYLLGGASYKEHIRRGLRKLFSDRLAIKCSWTGRKNNFPLQHLKILELLRTATRKKFGQLTDAEYQQEVALWFRQAQLRWDLLKCFRETLLR</sequence>
<dbReference type="PANTHER" id="PTHR33053">
    <property type="entry name" value="PROTEIN, PUTATIVE-RELATED"/>
    <property type="match status" value="1"/>
</dbReference>
<dbReference type="Proteomes" id="UP001154078">
    <property type="component" value="Chromosome 6"/>
</dbReference>